<dbReference type="Pfam" id="PF23155">
    <property type="entry name" value="DUF7053"/>
    <property type="match status" value="1"/>
</dbReference>
<feature type="compositionally biased region" description="Low complexity" evidence="1">
    <location>
        <begin position="280"/>
        <end position="298"/>
    </location>
</feature>
<evidence type="ECO:0000313" key="4">
    <source>
        <dbReference type="Proteomes" id="UP000777438"/>
    </source>
</evidence>
<evidence type="ECO:0000256" key="1">
    <source>
        <dbReference type="SAM" id="MobiDB-lite"/>
    </source>
</evidence>
<feature type="compositionally biased region" description="Polar residues" evidence="1">
    <location>
        <begin position="187"/>
        <end position="205"/>
    </location>
</feature>
<feature type="domain" description="DUF7053" evidence="2">
    <location>
        <begin position="3"/>
        <end position="168"/>
    </location>
</feature>
<gene>
    <name evidence="3" type="ORF">B0T10DRAFT_225233</name>
</gene>
<evidence type="ECO:0000259" key="2">
    <source>
        <dbReference type="Pfam" id="PF23155"/>
    </source>
</evidence>
<feature type="region of interest" description="Disordered" evidence="1">
    <location>
        <begin position="172"/>
        <end position="241"/>
    </location>
</feature>
<keyword evidence="4" id="KW-1185">Reference proteome</keyword>
<comment type="caution">
    <text evidence="3">The sequence shown here is derived from an EMBL/GenBank/DDBJ whole genome shotgun (WGS) entry which is preliminary data.</text>
</comment>
<protein>
    <recommendedName>
        <fullName evidence="2">DUF7053 domain-containing protein</fullName>
    </recommendedName>
</protein>
<dbReference type="EMBL" id="JAGPYM010000004">
    <property type="protein sequence ID" value="KAH6895772.1"/>
    <property type="molecule type" value="Genomic_DNA"/>
</dbReference>
<evidence type="ECO:0000313" key="3">
    <source>
        <dbReference type="EMBL" id="KAH6895772.1"/>
    </source>
</evidence>
<dbReference type="PANTHER" id="PTHR38117:SF2">
    <property type="entry name" value="NACHT AND WD40 DOMAIN PROTEIN"/>
    <property type="match status" value="1"/>
</dbReference>
<proteinExistence type="predicted"/>
<organism evidence="3 4">
    <name type="scientific">Thelonectria olida</name>
    <dbReference type="NCBI Taxonomy" id="1576542"/>
    <lineage>
        <taxon>Eukaryota</taxon>
        <taxon>Fungi</taxon>
        <taxon>Dikarya</taxon>
        <taxon>Ascomycota</taxon>
        <taxon>Pezizomycotina</taxon>
        <taxon>Sordariomycetes</taxon>
        <taxon>Hypocreomycetidae</taxon>
        <taxon>Hypocreales</taxon>
        <taxon>Nectriaceae</taxon>
        <taxon>Thelonectria</taxon>
    </lineage>
</organism>
<dbReference type="AlphaFoldDB" id="A0A9P8WCW1"/>
<dbReference type="Proteomes" id="UP000777438">
    <property type="component" value="Unassembled WGS sequence"/>
</dbReference>
<feature type="region of interest" description="Disordered" evidence="1">
    <location>
        <begin position="269"/>
        <end position="404"/>
    </location>
</feature>
<sequence length="404" mass="44322">MGRTTFTNITPLPASLTRETVVDFLHDHLEMIDLNPLIIDRHTIPPPPHAPPEEHRCIWYQLTDRISYLPGVSGKVSYTCAFNDLPEGLQTHCFAAMGLEIRDRWSVGGSLPGEPPEVVELGLNAPMSGLYLREDVDLRCNSIMMAFVKKTLKKAHGTLVDKISEKAHLKSVNQSRLSMPNSNNSSAFFPSQSRTSSPLTPSLGSDNLAVSPIGPLLPPSPGPRGHIRSHSTPPTKHLSHPQEGTYQTYQLTDGPSPQRAHTLDQAYQPDQQPQFHHSDQAYQSYHSVSSQQQHQTASPANGYTPGSEHLGVPSLNVPSLSVGELDVSGTDPDDSPDQGGLHYSGTVYRGNSKPQDYTDFSDMNPFEKVDPTLDQQRASGPDPLYPAPLQVALQDRRVKPAELE</sequence>
<dbReference type="PANTHER" id="PTHR38117">
    <property type="entry name" value="NACHT AND WD40 DOMAIN PROTEIN"/>
    <property type="match status" value="1"/>
</dbReference>
<reference evidence="3 4" key="1">
    <citation type="journal article" date="2021" name="Nat. Commun.">
        <title>Genetic determinants of endophytism in the Arabidopsis root mycobiome.</title>
        <authorList>
            <person name="Mesny F."/>
            <person name="Miyauchi S."/>
            <person name="Thiergart T."/>
            <person name="Pickel B."/>
            <person name="Atanasova L."/>
            <person name="Karlsson M."/>
            <person name="Huettel B."/>
            <person name="Barry K.W."/>
            <person name="Haridas S."/>
            <person name="Chen C."/>
            <person name="Bauer D."/>
            <person name="Andreopoulos W."/>
            <person name="Pangilinan J."/>
            <person name="LaButti K."/>
            <person name="Riley R."/>
            <person name="Lipzen A."/>
            <person name="Clum A."/>
            <person name="Drula E."/>
            <person name="Henrissat B."/>
            <person name="Kohler A."/>
            <person name="Grigoriev I.V."/>
            <person name="Martin F.M."/>
            <person name="Hacquard S."/>
        </authorList>
    </citation>
    <scope>NUCLEOTIDE SEQUENCE [LARGE SCALE GENOMIC DNA]</scope>
    <source>
        <strain evidence="3 4">MPI-CAGE-CH-0241</strain>
    </source>
</reference>
<dbReference type="OrthoDB" id="3246050at2759"/>
<feature type="compositionally biased region" description="Basic and acidic residues" evidence="1">
    <location>
        <begin position="394"/>
        <end position="404"/>
    </location>
</feature>
<accession>A0A9P8WCW1</accession>
<dbReference type="InterPro" id="IPR055481">
    <property type="entry name" value="DUF7053"/>
</dbReference>
<name>A0A9P8WCW1_9HYPO</name>